<dbReference type="Gene3D" id="3.40.50.2000">
    <property type="entry name" value="Glycogen Phosphorylase B"/>
    <property type="match status" value="1"/>
</dbReference>
<feature type="binding site" evidence="2">
    <location>
        <position position="257"/>
    </location>
    <ligand>
        <name>substrate</name>
    </ligand>
</feature>
<dbReference type="NCBIfam" id="TIGR03590">
    <property type="entry name" value="PseG"/>
    <property type="match status" value="1"/>
</dbReference>
<keyword evidence="4" id="KW-1185">Reference proteome</keyword>
<organism evidence="3 4">
    <name type="scientific">Solitalea longa</name>
    <dbReference type="NCBI Taxonomy" id="2079460"/>
    <lineage>
        <taxon>Bacteria</taxon>
        <taxon>Pseudomonadati</taxon>
        <taxon>Bacteroidota</taxon>
        <taxon>Sphingobacteriia</taxon>
        <taxon>Sphingobacteriales</taxon>
        <taxon>Sphingobacteriaceae</taxon>
        <taxon>Solitalea</taxon>
    </lineage>
</organism>
<feature type="binding site" evidence="2">
    <location>
        <begin position="252"/>
        <end position="253"/>
    </location>
    <ligand>
        <name>substrate</name>
    </ligand>
</feature>
<dbReference type="EMBL" id="PQVF01000001">
    <property type="protein sequence ID" value="POY39118.1"/>
    <property type="molecule type" value="Genomic_DNA"/>
</dbReference>
<evidence type="ECO:0000256" key="1">
    <source>
        <dbReference type="PIRSR" id="PIRSR620023-1"/>
    </source>
</evidence>
<keyword evidence="3" id="KW-0378">Hydrolase</keyword>
<feature type="active site" description="Proton acceptor" evidence="1">
    <location>
        <position position="21"/>
    </location>
</feature>
<name>A0A2S5A959_9SPHI</name>
<dbReference type="Proteomes" id="UP000236893">
    <property type="component" value="Unassembled WGS sequence"/>
</dbReference>
<accession>A0A2S5A959</accession>
<evidence type="ECO:0000313" key="4">
    <source>
        <dbReference type="Proteomes" id="UP000236893"/>
    </source>
</evidence>
<evidence type="ECO:0000256" key="2">
    <source>
        <dbReference type="PIRSR" id="PIRSR620023-2"/>
    </source>
</evidence>
<dbReference type="InterPro" id="IPR020023">
    <property type="entry name" value="PseG"/>
</dbReference>
<dbReference type="OrthoDB" id="6290225at2"/>
<protein>
    <submittedName>
        <fullName evidence="3">UDP-2,4-diacetamido-2,4, 6-trideoxy-beta-L-altropyranose hydrolase</fullName>
    </submittedName>
</protein>
<dbReference type="GO" id="GO:0016787">
    <property type="term" value="F:hydrolase activity"/>
    <property type="evidence" value="ECO:0007669"/>
    <property type="project" value="UniProtKB-KW"/>
</dbReference>
<feature type="binding site" evidence="2">
    <location>
        <position position="154"/>
    </location>
    <ligand>
        <name>substrate</name>
    </ligand>
</feature>
<dbReference type="AlphaFoldDB" id="A0A2S5A959"/>
<comment type="caution">
    <text evidence="3">The sequence shown here is derived from an EMBL/GenBank/DDBJ whole genome shotgun (WGS) entry which is preliminary data.</text>
</comment>
<evidence type="ECO:0000313" key="3">
    <source>
        <dbReference type="EMBL" id="POY39118.1"/>
    </source>
</evidence>
<proteinExistence type="predicted"/>
<gene>
    <name evidence="3" type="primary">pseG</name>
    <name evidence="3" type="ORF">C3K47_01070</name>
</gene>
<sequence>MKEKAGILFRVDGNSIIGLGHIIRCQAMAHMLKDTFECTFHVRQPSPHLVNDFEKLGYKLNVVADFDDIHVEAREWSKQLNSTDIVVLDGYRFDTQYQQQIKDKGCKLVCIDDIHAYHFVADAIISHSGGIKEEWYSKESYTRLYHGLKYALLRPGFIAEASQKRVLKTVNEHVFICLGGADPNNNTQLVLNNCMDIRASYHLVLGSAFMHQESVDRFISSTQMDVKVYYNLSEMEMIKLMKKCDRAICSPSSISMEYLCIKGILYLLLTADNQQHLYNYYLENNLAKDFNTFADPNADINWTLLTQLFDGNQKERIIELIKSI</sequence>
<dbReference type="RefSeq" id="WP_103787221.1">
    <property type="nucleotide sequence ID" value="NZ_PQVF01000001.1"/>
</dbReference>
<reference evidence="3 4" key="1">
    <citation type="submission" date="2018-01" db="EMBL/GenBank/DDBJ databases">
        <authorList>
            <person name="Gaut B.S."/>
            <person name="Morton B.R."/>
            <person name="Clegg M.T."/>
            <person name="Duvall M.R."/>
        </authorList>
    </citation>
    <scope>NUCLEOTIDE SEQUENCE [LARGE SCALE GENOMIC DNA]</scope>
    <source>
        <strain evidence="3 4">HR-AV</strain>
    </source>
</reference>
<dbReference type="Gene3D" id="3.40.50.11190">
    <property type="match status" value="1"/>
</dbReference>